<dbReference type="GO" id="GO:0016279">
    <property type="term" value="F:protein-lysine N-methyltransferase activity"/>
    <property type="evidence" value="ECO:0007669"/>
    <property type="project" value="InterPro"/>
</dbReference>
<dbReference type="Proteomes" id="UP000229916">
    <property type="component" value="Unassembled WGS sequence"/>
</dbReference>
<dbReference type="PANTHER" id="PTHR13610">
    <property type="entry name" value="METHYLTRANSFERASE DOMAIN-CONTAINING PROTEIN"/>
    <property type="match status" value="1"/>
</dbReference>
<dbReference type="GO" id="GO:0032259">
    <property type="term" value="P:methylation"/>
    <property type="evidence" value="ECO:0007669"/>
    <property type="project" value="UniProtKB-KW"/>
</dbReference>
<dbReference type="InterPro" id="IPR026170">
    <property type="entry name" value="FAM173A/B"/>
</dbReference>
<evidence type="ECO:0008006" key="6">
    <source>
        <dbReference type="Google" id="ProtNLM"/>
    </source>
</evidence>
<gene>
    <name evidence="4" type="ORF">COS81_02455</name>
</gene>
<dbReference type="Gene3D" id="3.40.50.150">
    <property type="entry name" value="Vaccinia Virus protein VP39"/>
    <property type="match status" value="1"/>
</dbReference>
<organism evidence="4 5">
    <name type="scientific">candidate division WWE3 bacterium CG06_land_8_20_14_3_00_42_16</name>
    <dbReference type="NCBI Taxonomy" id="1975083"/>
    <lineage>
        <taxon>Bacteria</taxon>
        <taxon>Katanobacteria</taxon>
    </lineage>
</organism>
<dbReference type="PANTHER" id="PTHR13610:SF9">
    <property type="entry name" value="FI06469P"/>
    <property type="match status" value="1"/>
</dbReference>
<dbReference type="SUPFAM" id="SSF53335">
    <property type="entry name" value="S-adenosyl-L-methionine-dependent methyltransferases"/>
    <property type="match status" value="1"/>
</dbReference>
<accession>A0A2M7AN76</accession>
<evidence type="ECO:0000313" key="5">
    <source>
        <dbReference type="Proteomes" id="UP000229916"/>
    </source>
</evidence>
<keyword evidence="1" id="KW-0489">Methyltransferase</keyword>
<sequence length="160" mass="17911">MVLILILGLLIGAICIFLVFFVLSFLSAGPLVVSPKKNINALLEKLDCQKGEKLIDLGSGEGRVVFAAAEKGLDATGVEFNILLYLFSKVRSCFSRHKGRIHFKLGNLWKIFLAPYDVVTCFVFPEVRVKIKKKFEKEAQKGARLVFLKHGNGFEIIRKP</sequence>
<comment type="caution">
    <text evidence="4">The sequence shown here is derived from an EMBL/GenBank/DDBJ whole genome shotgun (WGS) entry which is preliminary data.</text>
</comment>
<dbReference type="InterPro" id="IPR029063">
    <property type="entry name" value="SAM-dependent_MTases_sf"/>
</dbReference>
<keyword evidence="3" id="KW-0949">S-adenosyl-L-methionine</keyword>
<proteinExistence type="predicted"/>
<evidence type="ECO:0000313" key="4">
    <source>
        <dbReference type="EMBL" id="PIU68837.1"/>
    </source>
</evidence>
<evidence type="ECO:0000256" key="3">
    <source>
        <dbReference type="ARBA" id="ARBA00022691"/>
    </source>
</evidence>
<dbReference type="EMBL" id="PEWD01000051">
    <property type="protein sequence ID" value="PIU68837.1"/>
    <property type="molecule type" value="Genomic_DNA"/>
</dbReference>
<evidence type="ECO:0000256" key="2">
    <source>
        <dbReference type="ARBA" id="ARBA00022679"/>
    </source>
</evidence>
<name>A0A2M7AN76_UNCKA</name>
<dbReference type="AlphaFoldDB" id="A0A2M7AN76"/>
<keyword evidence="2" id="KW-0808">Transferase</keyword>
<evidence type="ECO:0000256" key="1">
    <source>
        <dbReference type="ARBA" id="ARBA00022603"/>
    </source>
</evidence>
<protein>
    <recommendedName>
        <fullName evidence="6">DOT1 domain-containing protein</fullName>
    </recommendedName>
</protein>
<reference evidence="5" key="1">
    <citation type="submission" date="2017-09" db="EMBL/GenBank/DDBJ databases">
        <title>Depth-based differentiation of microbial function through sediment-hosted aquifers and enrichment of novel symbionts in the deep terrestrial subsurface.</title>
        <authorList>
            <person name="Probst A.J."/>
            <person name="Ladd B."/>
            <person name="Jarett J.K."/>
            <person name="Geller-Mcgrath D.E."/>
            <person name="Sieber C.M.K."/>
            <person name="Emerson J.B."/>
            <person name="Anantharaman K."/>
            <person name="Thomas B.C."/>
            <person name="Malmstrom R."/>
            <person name="Stieglmeier M."/>
            <person name="Klingl A."/>
            <person name="Woyke T."/>
            <person name="Ryan C.M."/>
            <person name="Banfield J.F."/>
        </authorList>
    </citation>
    <scope>NUCLEOTIDE SEQUENCE [LARGE SCALE GENOMIC DNA]</scope>
</reference>